<keyword evidence="1" id="KW-0690">Ribosome biogenesis</keyword>
<evidence type="ECO:0000256" key="2">
    <source>
        <dbReference type="ARBA" id="ARBA00022670"/>
    </source>
</evidence>
<dbReference type="Pfam" id="PF04327">
    <property type="entry name" value="Peptidase_Prp"/>
    <property type="match status" value="1"/>
</dbReference>
<keyword evidence="2" id="KW-0645">Protease</keyword>
<dbReference type="SUPFAM" id="SSF118010">
    <property type="entry name" value="TM1457-like"/>
    <property type="match status" value="1"/>
</dbReference>
<evidence type="ECO:0000256" key="6">
    <source>
        <dbReference type="ARBA" id="ARBA00044538"/>
    </source>
</evidence>
<comment type="similarity">
    <text evidence="5">Belongs to the Prp family.</text>
</comment>
<dbReference type="InterPro" id="IPR036764">
    <property type="entry name" value="Peptidase_Prp_sf"/>
</dbReference>
<keyword evidence="3" id="KW-0378">Hydrolase</keyword>
<dbReference type="PANTHER" id="PTHR39178:SF1">
    <property type="entry name" value="RIBOSOMAL-PROCESSING CYSTEINE PROTEASE PRP"/>
    <property type="match status" value="1"/>
</dbReference>
<dbReference type="NCBIfam" id="NF011127">
    <property type="entry name" value="PRK14553.1-7"/>
    <property type="match status" value="1"/>
</dbReference>
<protein>
    <recommendedName>
        <fullName evidence="6">Ribosomal processing cysteine protease Prp</fullName>
    </recommendedName>
</protein>
<dbReference type="EMBL" id="MAPZ01000019">
    <property type="protein sequence ID" value="OBY10815.1"/>
    <property type="molecule type" value="Genomic_DNA"/>
</dbReference>
<evidence type="ECO:0000313" key="8">
    <source>
        <dbReference type="Proteomes" id="UP000092714"/>
    </source>
</evidence>
<dbReference type="InterPro" id="IPR007422">
    <property type="entry name" value="Peptidase_Prp"/>
</dbReference>
<reference evidence="7 8" key="1">
    <citation type="submission" date="2016-06" db="EMBL/GenBank/DDBJ databases">
        <authorList>
            <person name="Kjaerup R.B."/>
            <person name="Dalgaard T.S."/>
            <person name="Juul-Madsen H.R."/>
        </authorList>
    </citation>
    <scope>NUCLEOTIDE SEQUENCE [LARGE SCALE GENOMIC DNA]</scope>
    <source>
        <strain evidence="7 8">373-A1</strain>
    </source>
</reference>
<dbReference type="Proteomes" id="UP000092714">
    <property type="component" value="Unassembled WGS sequence"/>
</dbReference>
<gene>
    <name evidence="7" type="ORF">CP373A1_09940</name>
</gene>
<dbReference type="GO" id="GO:0042254">
    <property type="term" value="P:ribosome biogenesis"/>
    <property type="evidence" value="ECO:0007669"/>
    <property type="project" value="UniProtKB-KW"/>
</dbReference>
<dbReference type="GeneID" id="42774736"/>
<accession>A0A174QU43</accession>
<dbReference type="RefSeq" id="WP_027096899.1">
    <property type="nucleotide sequence ID" value="NZ_CABHIH010000002.1"/>
</dbReference>
<dbReference type="PANTHER" id="PTHR39178">
    <property type="entry name" value="HYPOTHETICAL RIBOSOME-ASSOCIATED PROTEIN"/>
    <property type="match status" value="1"/>
</dbReference>
<proteinExistence type="inferred from homology"/>
<dbReference type="GO" id="GO:0008234">
    <property type="term" value="F:cysteine-type peptidase activity"/>
    <property type="evidence" value="ECO:0007669"/>
    <property type="project" value="UniProtKB-KW"/>
</dbReference>
<dbReference type="Gene3D" id="3.30.70.1490">
    <property type="entry name" value="Cysteine protease Prp"/>
    <property type="match status" value="1"/>
</dbReference>
<dbReference type="eggNOG" id="COG2868">
    <property type="taxonomic scope" value="Bacteria"/>
</dbReference>
<evidence type="ECO:0000313" key="7">
    <source>
        <dbReference type="EMBL" id="OBY10815.1"/>
    </source>
</evidence>
<evidence type="ECO:0000256" key="4">
    <source>
        <dbReference type="ARBA" id="ARBA00022807"/>
    </source>
</evidence>
<evidence type="ECO:0000256" key="1">
    <source>
        <dbReference type="ARBA" id="ARBA00022517"/>
    </source>
</evidence>
<sequence>MIEIRIESKNENIMSFRINNHALIGREAILAGDAYDMVCNSVSVLSQSVVIGLDEVLKLNVNYEIRDGYLALDLNGFTQEEIEQSQVLLRTFEKSIESTILSLDEMFGSKKRREYITLIKEEV</sequence>
<dbReference type="GO" id="GO:0006508">
    <property type="term" value="P:proteolysis"/>
    <property type="evidence" value="ECO:0007669"/>
    <property type="project" value="UniProtKB-KW"/>
</dbReference>
<evidence type="ECO:0000256" key="5">
    <source>
        <dbReference type="ARBA" id="ARBA00044503"/>
    </source>
</evidence>
<dbReference type="OrthoDB" id="48998at2"/>
<organism evidence="7 8">
    <name type="scientific">Clostridium paraputrificum</name>
    <dbReference type="NCBI Taxonomy" id="29363"/>
    <lineage>
        <taxon>Bacteria</taxon>
        <taxon>Bacillati</taxon>
        <taxon>Bacillota</taxon>
        <taxon>Clostridia</taxon>
        <taxon>Eubacteriales</taxon>
        <taxon>Clostridiaceae</taxon>
        <taxon>Clostridium</taxon>
    </lineage>
</organism>
<evidence type="ECO:0000256" key="3">
    <source>
        <dbReference type="ARBA" id="ARBA00022801"/>
    </source>
</evidence>
<dbReference type="AlphaFoldDB" id="A0A174QU43"/>
<name>A0A174QU43_9CLOT</name>
<keyword evidence="8" id="KW-1185">Reference proteome</keyword>
<keyword evidence="4" id="KW-0788">Thiol protease</keyword>
<comment type="caution">
    <text evidence="7">The sequence shown here is derived from an EMBL/GenBank/DDBJ whole genome shotgun (WGS) entry which is preliminary data.</text>
</comment>